<feature type="transmembrane region" description="Helical" evidence="1">
    <location>
        <begin position="74"/>
        <end position="94"/>
    </location>
</feature>
<gene>
    <name evidence="2" type="ORF">K8V35_04675</name>
</gene>
<accession>A0A921DWW8</accession>
<proteinExistence type="predicted"/>
<reference evidence="2" key="1">
    <citation type="journal article" date="2021" name="PeerJ">
        <title>Extensive microbial diversity within the chicken gut microbiome revealed by metagenomics and culture.</title>
        <authorList>
            <person name="Gilroy R."/>
            <person name="Ravi A."/>
            <person name="Getino M."/>
            <person name="Pursley I."/>
            <person name="Horton D.L."/>
            <person name="Alikhan N.F."/>
            <person name="Baker D."/>
            <person name="Gharbi K."/>
            <person name="Hall N."/>
            <person name="Watson M."/>
            <person name="Adriaenssens E.M."/>
            <person name="Foster-Nyarko E."/>
            <person name="Jarju S."/>
            <person name="Secka A."/>
            <person name="Antonio M."/>
            <person name="Oren A."/>
            <person name="Chaudhuri R.R."/>
            <person name="La Ragione R."/>
            <person name="Hildebrand F."/>
            <person name="Pallen M.J."/>
        </authorList>
    </citation>
    <scope>NUCLEOTIDE SEQUENCE</scope>
    <source>
        <strain evidence="2">6019</strain>
    </source>
</reference>
<keyword evidence="1" id="KW-0472">Membrane</keyword>
<comment type="caution">
    <text evidence="2">The sequence shown here is derived from an EMBL/GenBank/DDBJ whole genome shotgun (WGS) entry which is preliminary data.</text>
</comment>
<evidence type="ECO:0000313" key="2">
    <source>
        <dbReference type="EMBL" id="HJE19627.1"/>
    </source>
</evidence>
<name>A0A921DWW8_9STAP</name>
<reference evidence="2" key="2">
    <citation type="submission" date="2021-09" db="EMBL/GenBank/DDBJ databases">
        <authorList>
            <person name="Gilroy R."/>
        </authorList>
    </citation>
    <scope>NUCLEOTIDE SEQUENCE</scope>
    <source>
        <strain evidence="2">6019</strain>
    </source>
</reference>
<dbReference type="EMBL" id="DYYI01000049">
    <property type="protein sequence ID" value="HJE19627.1"/>
    <property type="molecule type" value="Genomic_DNA"/>
</dbReference>
<keyword evidence="1" id="KW-1133">Transmembrane helix</keyword>
<evidence type="ECO:0000256" key="1">
    <source>
        <dbReference type="SAM" id="Phobius"/>
    </source>
</evidence>
<evidence type="ECO:0000313" key="3">
    <source>
        <dbReference type="Proteomes" id="UP000763505"/>
    </source>
</evidence>
<feature type="transmembrane region" description="Helical" evidence="1">
    <location>
        <begin position="34"/>
        <end position="54"/>
    </location>
</feature>
<keyword evidence="1" id="KW-0812">Transmembrane</keyword>
<sequence length="129" mass="14339">MNNSKYSKWNLSIIALGGLIGISIYQIFNFDLSVFLGGIFGAVLLALVNVILVLTKSDESAEISQKVFQNVRNYYYYVYLVFTAVALIALVVMMSLDIEVVPVSTLFLVFIVYFVLSGIGAFMVAKKKM</sequence>
<feature type="transmembrane region" description="Helical" evidence="1">
    <location>
        <begin position="9"/>
        <end position="28"/>
    </location>
</feature>
<dbReference type="AlphaFoldDB" id="A0A921DWW8"/>
<dbReference type="Proteomes" id="UP000763505">
    <property type="component" value="Unassembled WGS sequence"/>
</dbReference>
<protein>
    <submittedName>
        <fullName evidence="2">Uncharacterized protein</fullName>
    </submittedName>
</protein>
<feature type="transmembrane region" description="Helical" evidence="1">
    <location>
        <begin position="106"/>
        <end position="125"/>
    </location>
</feature>
<organism evidence="2 3">
    <name type="scientific">Aliicoccus persicus</name>
    <dbReference type="NCBI Taxonomy" id="930138"/>
    <lineage>
        <taxon>Bacteria</taxon>
        <taxon>Bacillati</taxon>
        <taxon>Bacillota</taxon>
        <taxon>Bacilli</taxon>
        <taxon>Bacillales</taxon>
        <taxon>Staphylococcaceae</taxon>
        <taxon>Aliicoccus</taxon>
    </lineage>
</organism>